<name>A0A1F8F9K7_9BACT</name>
<feature type="transmembrane region" description="Helical" evidence="5">
    <location>
        <begin position="109"/>
        <end position="129"/>
    </location>
</feature>
<comment type="subcellular location">
    <subcellularLocation>
        <location evidence="1">Membrane</location>
        <topology evidence="1">Multi-pass membrane protein</topology>
    </subcellularLocation>
</comment>
<dbReference type="PANTHER" id="PTHR37422">
    <property type="entry name" value="TEICHURONIC ACID BIOSYNTHESIS PROTEIN TUAE"/>
    <property type="match status" value="1"/>
</dbReference>
<keyword evidence="4 5" id="KW-0472">Membrane</keyword>
<evidence type="ECO:0000256" key="2">
    <source>
        <dbReference type="ARBA" id="ARBA00022692"/>
    </source>
</evidence>
<feature type="transmembrane region" description="Helical" evidence="5">
    <location>
        <begin position="301"/>
        <end position="320"/>
    </location>
</feature>
<feature type="transmembrane region" description="Helical" evidence="5">
    <location>
        <begin position="141"/>
        <end position="162"/>
    </location>
</feature>
<dbReference type="InterPro" id="IPR051533">
    <property type="entry name" value="WaaL-like"/>
</dbReference>
<proteinExistence type="predicted"/>
<keyword evidence="3 5" id="KW-1133">Transmembrane helix</keyword>
<dbReference type="EMBL" id="MGJP01000050">
    <property type="protein sequence ID" value="OGN08926.1"/>
    <property type="molecule type" value="Genomic_DNA"/>
</dbReference>
<sequence>MSIVVKSEQFLFYFLFLTIPLQTRKILYYSGWYFNEWQSISFYLTDLILLTLFLLWTYRNIWGWQISNFKFLISKQLPNYLITKLPKHDLFLLGFLAVAAISVKNSSDFYVGVFLWLKLVEFALLYFYLKTYAIKRFNFIGILYALILGGVFQAAVAIGQFLKQDDLGLRWLGESVLSPHMTGVASFFIGSGEKILRAYGTTPHPNILAAYLFLAIFAFYFLILHRNKPHYLHSHIMIYGSVGYMLMLFGLFFTFSRTIIFLWVVVFLVIILVIIAMSIRAGSKMTVPVDNRLAKSIIHRLVALVLVTFIVVGAFSFFYWPEVQSRMILSSEEEAVRLRIFYNKESLGGGINLFGIGLGDFTSWLMEQNPNLPRHVYQPVHNIYLLVYSEIGIIGFVLFLLFLISLLKNSFSKKVVGCWLLVVGCLFIGIFDHFLITLQQGRFVFWLVLTLLSNYDSI</sequence>
<protein>
    <recommendedName>
        <fullName evidence="6">O-antigen ligase-related domain-containing protein</fullName>
    </recommendedName>
</protein>
<gene>
    <name evidence="7" type="ORF">A3J46_02605</name>
</gene>
<feature type="transmembrane region" description="Helical" evidence="5">
    <location>
        <begin position="207"/>
        <end position="224"/>
    </location>
</feature>
<feature type="transmembrane region" description="Helical" evidence="5">
    <location>
        <begin position="40"/>
        <end position="58"/>
    </location>
</feature>
<evidence type="ECO:0000256" key="1">
    <source>
        <dbReference type="ARBA" id="ARBA00004141"/>
    </source>
</evidence>
<evidence type="ECO:0000313" key="7">
    <source>
        <dbReference type="EMBL" id="OGN08926.1"/>
    </source>
</evidence>
<dbReference type="Proteomes" id="UP000177167">
    <property type="component" value="Unassembled WGS sequence"/>
</dbReference>
<dbReference type="Pfam" id="PF04932">
    <property type="entry name" value="Wzy_C"/>
    <property type="match status" value="1"/>
</dbReference>
<feature type="transmembrane region" description="Helical" evidence="5">
    <location>
        <begin position="416"/>
        <end position="436"/>
    </location>
</feature>
<organism evidence="7 8">
    <name type="scientific">Candidatus Yanofskybacteria bacterium RIFCSPHIGHO2_02_FULL_41_11</name>
    <dbReference type="NCBI Taxonomy" id="1802675"/>
    <lineage>
        <taxon>Bacteria</taxon>
        <taxon>Candidatus Yanofskyibacteriota</taxon>
    </lineage>
</organism>
<dbReference type="AlphaFoldDB" id="A0A1F8F9K7"/>
<evidence type="ECO:0000256" key="3">
    <source>
        <dbReference type="ARBA" id="ARBA00022989"/>
    </source>
</evidence>
<dbReference type="InterPro" id="IPR007016">
    <property type="entry name" value="O-antigen_ligase-rel_domated"/>
</dbReference>
<feature type="transmembrane region" description="Helical" evidence="5">
    <location>
        <begin position="260"/>
        <end position="280"/>
    </location>
</feature>
<feature type="transmembrane region" description="Helical" evidence="5">
    <location>
        <begin position="383"/>
        <end position="404"/>
    </location>
</feature>
<evidence type="ECO:0000256" key="5">
    <source>
        <dbReference type="SAM" id="Phobius"/>
    </source>
</evidence>
<dbReference type="GO" id="GO:0016020">
    <property type="term" value="C:membrane"/>
    <property type="evidence" value="ECO:0007669"/>
    <property type="project" value="UniProtKB-SubCell"/>
</dbReference>
<dbReference type="PANTHER" id="PTHR37422:SF13">
    <property type="entry name" value="LIPOPOLYSACCHARIDE BIOSYNTHESIS PROTEIN PA4999-RELATED"/>
    <property type="match status" value="1"/>
</dbReference>
<comment type="caution">
    <text evidence="7">The sequence shown here is derived from an EMBL/GenBank/DDBJ whole genome shotgun (WGS) entry which is preliminary data.</text>
</comment>
<evidence type="ECO:0000259" key="6">
    <source>
        <dbReference type="Pfam" id="PF04932"/>
    </source>
</evidence>
<keyword evidence="2 5" id="KW-0812">Transmembrane</keyword>
<feature type="transmembrane region" description="Helical" evidence="5">
    <location>
        <begin position="12"/>
        <end position="34"/>
    </location>
</feature>
<feature type="domain" description="O-antigen ligase-related" evidence="6">
    <location>
        <begin position="244"/>
        <end position="400"/>
    </location>
</feature>
<evidence type="ECO:0000313" key="8">
    <source>
        <dbReference type="Proteomes" id="UP000177167"/>
    </source>
</evidence>
<accession>A0A1F8F9K7</accession>
<evidence type="ECO:0000256" key="4">
    <source>
        <dbReference type="ARBA" id="ARBA00023136"/>
    </source>
</evidence>
<feature type="transmembrane region" description="Helical" evidence="5">
    <location>
        <begin position="236"/>
        <end position="254"/>
    </location>
</feature>
<reference evidence="7 8" key="1">
    <citation type="journal article" date="2016" name="Nat. Commun.">
        <title>Thousands of microbial genomes shed light on interconnected biogeochemical processes in an aquifer system.</title>
        <authorList>
            <person name="Anantharaman K."/>
            <person name="Brown C.T."/>
            <person name="Hug L.A."/>
            <person name="Sharon I."/>
            <person name="Castelle C.J."/>
            <person name="Probst A.J."/>
            <person name="Thomas B.C."/>
            <person name="Singh A."/>
            <person name="Wilkins M.J."/>
            <person name="Karaoz U."/>
            <person name="Brodie E.L."/>
            <person name="Williams K.H."/>
            <person name="Hubbard S.S."/>
            <person name="Banfield J.F."/>
        </authorList>
    </citation>
    <scope>NUCLEOTIDE SEQUENCE [LARGE SCALE GENOMIC DNA]</scope>
</reference>